<protein>
    <recommendedName>
        <fullName evidence="5">GPN-loop GTPase 2</fullName>
    </recommendedName>
</protein>
<evidence type="ECO:0000256" key="5">
    <source>
        <dbReference type="RuleBase" id="RU365059"/>
    </source>
</evidence>
<evidence type="ECO:0000256" key="2">
    <source>
        <dbReference type="ARBA" id="ARBA00022741"/>
    </source>
</evidence>
<dbReference type="GO" id="GO:0005737">
    <property type="term" value="C:cytoplasm"/>
    <property type="evidence" value="ECO:0007669"/>
    <property type="project" value="TreeGrafter"/>
</dbReference>
<dbReference type="PANTHER" id="PTHR21231">
    <property type="entry name" value="XPA-BINDING PROTEIN 1-RELATED"/>
    <property type="match status" value="1"/>
</dbReference>
<sequence>MPFGEIIIGSPGSGKSTYAFGKQQLLTALQRPIAVVNLDPANDHVPYKCDIDIASLISLQDAMDEHGLGPNGGMLYCMEYLEANFDWLEEQLQSQNLLNGDSYVVFDVPGQVELSSDHGSLKSIVGKLEKLGFRLAAVHLCDAYYVTDAAKYVSVLLLSLRTMLHMGLPHVNVLSKLDLLSRYGELVQDLSYLQNVLSSSHPRFSALNEAICGLVEDFSLVAFETLAVEDKQSMLHLTRTIDRILGYVFVQAPQTDGNAPQGIGTLRPNQDALFTSAMGALPGHSIQDIQERWVDSREEYDAWESREWRKEGEEATRREGQNK</sequence>
<comment type="similarity">
    <text evidence="1 5">Belongs to the GPN-loop GTPase family.</text>
</comment>
<dbReference type="AlphaFoldDB" id="A0A8H7M7I6"/>
<evidence type="ECO:0000256" key="4">
    <source>
        <dbReference type="ARBA" id="ARBA00023134"/>
    </source>
</evidence>
<dbReference type="InterPro" id="IPR027417">
    <property type="entry name" value="P-loop_NTPase"/>
</dbReference>
<comment type="subunit">
    <text evidence="5">Binds to RNA polymerase II (RNAPII).</text>
</comment>
<dbReference type="InterPro" id="IPR004130">
    <property type="entry name" value="Gpn"/>
</dbReference>
<keyword evidence="2 5" id="KW-0547">Nucleotide-binding</keyword>
<keyword evidence="4 5" id="KW-0342">GTP-binding</keyword>
<dbReference type="EMBL" id="JACYCF010000007">
    <property type="protein sequence ID" value="KAF8756215.1"/>
    <property type="molecule type" value="Genomic_DNA"/>
</dbReference>
<dbReference type="FunFam" id="3.40.50.300:FF:000338">
    <property type="entry name" value="GPN-loop GTPase 2"/>
    <property type="match status" value="1"/>
</dbReference>
<dbReference type="CDD" id="cd17871">
    <property type="entry name" value="GPN2"/>
    <property type="match status" value="1"/>
</dbReference>
<dbReference type="SUPFAM" id="SSF52540">
    <property type="entry name" value="P-loop containing nucleoside triphosphate hydrolases"/>
    <property type="match status" value="1"/>
</dbReference>
<evidence type="ECO:0000313" key="7">
    <source>
        <dbReference type="EMBL" id="KAF8756215.1"/>
    </source>
</evidence>
<dbReference type="InterPro" id="IPR030231">
    <property type="entry name" value="Gpn2"/>
</dbReference>
<evidence type="ECO:0000256" key="6">
    <source>
        <dbReference type="SAM" id="MobiDB-lite"/>
    </source>
</evidence>
<comment type="function">
    <text evidence="5">Small GTPase required for proper localization of RNA polymerase II and III (RNAPII and RNAPIII). May act at an RNAP assembly step prior to nuclear import.</text>
</comment>
<evidence type="ECO:0000313" key="8">
    <source>
        <dbReference type="Proteomes" id="UP000614334"/>
    </source>
</evidence>
<evidence type="ECO:0000256" key="1">
    <source>
        <dbReference type="ARBA" id="ARBA00005290"/>
    </source>
</evidence>
<accession>A0A8H7M7I6</accession>
<dbReference type="GO" id="GO:0003924">
    <property type="term" value="F:GTPase activity"/>
    <property type="evidence" value="ECO:0007669"/>
    <property type="project" value="TreeGrafter"/>
</dbReference>
<feature type="region of interest" description="Disordered" evidence="6">
    <location>
        <begin position="304"/>
        <end position="323"/>
    </location>
</feature>
<evidence type="ECO:0000256" key="3">
    <source>
        <dbReference type="ARBA" id="ARBA00022801"/>
    </source>
</evidence>
<proteinExistence type="inferred from homology"/>
<dbReference type="PANTHER" id="PTHR21231:SF3">
    <property type="entry name" value="GPN-LOOP GTPASE 2"/>
    <property type="match status" value="1"/>
</dbReference>
<name>A0A8H7M7I6_9AGAM</name>
<reference evidence="7" key="1">
    <citation type="submission" date="2020-09" db="EMBL/GenBank/DDBJ databases">
        <title>Comparative genome analyses of four rice-infecting Rhizoctonia solani isolates reveal extensive enrichment of homogalacturonan modification genes.</title>
        <authorList>
            <person name="Lee D.-Y."/>
            <person name="Jeon J."/>
            <person name="Kim K.-T."/>
            <person name="Cheong K."/>
            <person name="Song H."/>
            <person name="Choi G."/>
            <person name="Ko J."/>
            <person name="Opiyo S.O."/>
            <person name="Zuo S."/>
            <person name="Madhav S."/>
            <person name="Lee Y.-H."/>
            <person name="Wang G.-L."/>
        </authorList>
    </citation>
    <scope>NUCLEOTIDE SEQUENCE</scope>
    <source>
        <strain evidence="7">AG1-IA B2</strain>
    </source>
</reference>
<gene>
    <name evidence="7" type="ORF">RHS01_04743</name>
</gene>
<dbReference type="Gene3D" id="3.40.50.300">
    <property type="entry name" value="P-loop containing nucleotide triphosphate hydrolases"/>
    <property type="match status" value="1"/>
</dbReference>
<dbReference type="GO" id="GO:0005525">
    <property type="term" value="F:GTP binding"/>
    <property type="evidence" value="ECO:0007669"/>
    <property type="project" value="UniProtKB-KW"/>
</dbReference>
<organism evidence="7 8">
    <name type="scientific">Rhizoctonia solani</name>
    <dbReference type="NCBI Taxonomy" id="456999"/>
    <lineage>
        <taxon>Eukaryota</taxon>
        <taxon>Fungi</taxon>
        <taxon>Dikarya</taxon>
        <taxon>Basidiomycota</taxon>
        <taxon>Agaricomycotina</taxon>
        <taxon>Agaricomycetes</taxon>
        <taxon>Cantharellales</taxon>
        <taxon>Ceratobasidiaceae</taxon>
        <taxon>Rhizoctonia</taxon>
    </lineage>
</organism>
<dbReference type="Proteomes" id="UP000614334">
    <property type="component" value="Unassembled WGS sequence"/>
</dbReference>
<keyword evidence="3 5" id="KW-0378">Hydrolase</keyword>
<dbReference type="Pfam" id="PF03029">
    <property type="entry name" value="ATP_bind_1"/>
    <property type="match status" value="1"/>
</dbReference>
<comment type="caution">
    <text evidence="7">The sequence shown here is derived from an EMBL/GenBank/DDBJ whole genome shotgun (WGS) entry which is preliminary data.</text>
</comment>